<dbReference type="SUPFAM" id="SSF46785">
    <property type="entry name" value="Winged helix' DNA-binding domain"/>
    <property type="match status" value="1"/>
</dbReference>
<sequence>MSSEIKELSTNVENLRILAEACNVNAILGCIGLRWKMQVLYCIANDVYQFSKLKKVFPTLSDQVLGKRIFELQETELIVKTEIPNTVPQQIKYTVTDKGRELLGIVLDLHQWGERWKNQK</sequence>
<gene>
    <name evidence="5" type="ORF">GO493_00510</name>
</gene>
<dbReference type="EMBL" id="WRXN01000001">
    <property type="protein sequence ID" value="MVT06722.1"/>
    <property type="molecule type" value="Genomic_DNA"/>
</dbReference>
<evidence type="ECO:0000256" key="1">
    <source>
        <dbReference type="ARBA" id="ARBA00023015"/>
    </source>
</evidence>
<organism evidence="5 6">
    <name type="scientific">Chitinophaga tropicalis</name>
    <dbReference type="NCBI Taxonomy" id="2683588"/>
    <lineage>
        <taxon>Bacteria</taxon>
        <taxon>Pseudomonadati</taxon>
        <taxon>Bacteroidota</taxon>
        <taxon>Chitinophagia</taxon>
        <taxon>Chitinophagales</taxon>
        <taxon>Chitinophagaceae</taxon>
        <taxon>Chitinophaga</taxon>
    </lineage>
</organism>
<keyword evidence="6" id="KW-1185">Reference proteome</keyword>
<reference evidence="5 6" key="1">
    <citation type="submission" date="2019-12" db="EMBL/GenBank/DDBJ databases">
        <title>Chitinophaga sp. strain ysch24 (GDMCC 1.1355), whole genome shotgun sequence.</title>
        <authorList>
            <person name="Zhang X."/>
        </authorList>
    </citation>
    <scope>NUCLEOTIDE SEQUENCE [LARGE SCALE GENOMIC DNA]</scope>
    <source>
        <strain evidence="6">ysch24</strain>
    </source>
</reference>
<dbReference type="Pfam" id="PF01638">
    <property type="entry name" value="HxlR"/>
    <property type="match status" value="1"/>
</dbReference>
<dbReference type="Gene3D" id="1.10.10.10">
    <property type="entry name" value="Winged helix-like DNA-binding domain superfamily/Winged helix DNA-binding domain"/>
    <property type="match status" value="1"/>
</dbReference>
<keyword evidence="3" id="KW-0804">Transcription</keyword>
<evidence type="ECO:0000313" key="6">
    <source>
        <dbReference type="Proteomes" id="UP000461730"/>
    </source>
</evidence>
<feature type="domain" description="HTH hxlR-type" evidence="4">
    <location>
        <begin position="22"/>
        <end position="120"/>
    </location>
</feature>
<dbReference type="InterPro" id="IPR036390">
    <property type="entry name" value="WH_DNA-bd_sf"/>
</dbReference>
<dbReference type="Proteomes" id="UP000461730">
    <property type="component" value="Unassembled WGS sequence"/>
</dbReference>
<dbReference type="PANTHER" id="PTHR33204">
    <property type="entry name" value="TRANSCRIPTIONAL REGULATOR, MARR FAMILY"/>
    <property type="match status" value="1"/>
</dbReference>
<evidence type="ECO:0000256" key="3">
    <source>
        <dbReference type="ARBA" id="ARBA00023163"/>
    </source>
</evidence>
<proteinExistence type="predicted"/>
<dbReference type="AlphaFoldDB" id="A0A7K1TX87"/>
<dbReference type="PROSITE" id="PS51118">
    <property type="entry name" value="HTH_HXLR"/>
    <property type="match status" value="1"/>
</dbReference>
<dbReference type="InterPro" id="IPR036388">
    <property type="entry name" value="WH-like_DNA-bd_sf"/>
</dbReference>
<accession>A0A7K1TX87</accession>
<dbReference type="RefSeq" id="WP_157304111.1">
    <property type="nucleotide sequence ID" value="NZ_WRXN01000001.1"/>
</dbReference>
<dbReference type="GO" id="GO:0003677">
    <property type="term" value="F:DNA binding"/>
    <property type="evidence" value="ECO:0007669"/>
    <property type="project" value="UniProtKB-KW"/>
</dbReference>
<name>A0A7K1TX87_9BACT</name>
<keyword evidence="2" id="KW-0238">DNA-binding</keyword>
<dbReference type="InterPro" id="IPR002577">
    <property type="entry name" value="HTH_HxlR"/>
</dbReference>
<comment type="caution">
    <text evidence="5">The sequence shown here is derived from an EMBL/GenBank/DDBJ whole genome shotgun (WGS) entry which is preliminary data.</text>
</comment>
<protein>
    <submittedName>
        <fullName evidence="5">Transcriptional regulator</fullName>
    </submittedName>
</protein>
<evidence type="ECO:0000313" key="5">
    <source>
        <dbReference type="EMBL" id="MVT06722.1"/>
    </source>
</evidence>
<evidence type="ECO:0000256" key="2">
    <source>
        <dbReference type="ARBA" id="ARBA00023125"/>
    </source>
</evidence>
<evidence type="ECO:0000259" key="4">
    <source>
        <dbReference type="PROSITE" id="PS51118"/>
    </source>
</evidence>
<keyword evidence="1" id="KW-0805">Transcription regulation</keyword>
<dbReference type="PANTHER" id="PTHR33204:SF18">
    <property type="entry name" value="TRANSCRIPTIONAL REGULATORY PROTEIN"/>
    <property type="match status" value="1"/>
</dbReference>